<dbReference type="Pfam" id="PF19715">
    <property type="entry name" value="DUF6210"/>
    <property type="match status" value="1"/>
</dbReference>
<dbReference type="EMBL" id="JBHSDU010000014">
    <property type="protein sequence ID" value="MFC4312386.1"/>
    <property type="molecule type" value="Genomic_DNA"/>
</dbReference>
<evidence type="ECO:0000313" key="2">
    <source>
        <dbReference type="Proteomes" id="UP001595904"/>
    </source>
</evidence>
<dbReference type="Proteomes" id="UP001595904">
    <property type="component" value="Unassembled WGS sequence"/>
</dbReference>
<protein>
    <submittedName>
        <fullName evidence="1">DUF6210 family protein</fullName>
    </submittedName>
</protein>
<organism evidence="1 2">
    <name type="scientific">Steroidobacter flavus</name>
    <dbReference type="NCBI Taxonomy" id="1842136"/>
    <lineage>
        <taxon>Bacteria</taxon>
        <taxon>Pseudomonadati</taxon>
        <taxon>Pseudomonadota</taxon>
        <taxon>Gammaproteobacteria</taxon>
        <taxon>Steroidobacterales</taxon>
        <taxon>Steroidobacteraceae</taxon>
        <taxon>Steroidobacter</taxon>
    </lineage>
</organism>
<evidence type="ECO:0000313" key="1">
    <source>
        <dbReference type="EMBL" id="MFC4312386.1"/>
    </source>
</evidence>
<proteinExistence type="predicted"/>
<gene>
    <name evidence="1" type="ORF">ACFPN2_25105</name>
</gene>
<comment type="caution">
    <text evidence="1">The sequence shown here is derived from an EMBL/GenBank/DDBJ whole genome shotgun (WGS) entry which is preliminary data.</text>
</comment>
<dbReference type="RefSeq" id="WP_380602837.1">
    <property type="nucleotide sequence ID" value="NZ_JBHSDU010000014.1"/>
</dbReference>
<reference evidence="2" key="1">
    <citation type="journal article" date="2019" name="Int. J. Syst. Evol. Microbiol.">
        <title>The Global Catalogue of Microorganisms (GCM) 10K type strain sequencing project: providing services to taxonomists for standard genome sequencing and annotation.</title>
        <authorList>
            <consortium name="The Broad Institute Genomics Platform"/>
            <consortium name="The Broad Institute Genome Sequencing Center for Infectious Disease"/>
            <person name="Wu L."/>
            <person name="Ma J."/>
        </authorList>
    </citation>
    <scope>NUCLEOTIDE SEQUENCE [LARGE SCALE GENOMIC DNA]</scope>
    <source>
        <strain evidence="2">CGMCC 1.10759</strain>
    </source>
</reference>
<sequence length="70" mass="7986">MFRGAWNCLDDVRADSVDSALRRHGITSIRLDRSMLPESREAWVHVIVSALTTEPATRSKTYERPRARSS</sequence>
<keyword evidence="2" id="KW-1185">Reference proteome</keyword>
<name>A0ABV8SXP1_9GAMM</name>
<dbReference type="InterPro" id="IPR046182">
    <property type="entry name" value="DUF6210"/>
</dbReference>
<accession>A0ABV8SXP1</accession>